<name>Q5C577_SCHJA</name>
<feature type="non-terminal residue" evidence="1">
    <location>
        <position position="1"/>
    </location>
</feature>
<accession>Q5C577</accession>
<dbReference type="AlphaFoldDB" id="Q5C577"/>
<sequence length="219" mass="25750">PLKTALNKLHNLMLTNDNIEFLNEIYPLNKQCNRHSSIDYSLYDKDLIEYVNYELEKRKIQWIKEDFSCISELHKEYQQSTWYQLIDVNKLNNFLNIFNLRGVREKQLVKCIQHSKDFIESSMNLALKRNSDFDVVKSLFTTKLNSRLMQIRTHRRRGRRGGRGHGTRIGSGHYYPAGSSWNCLSRKNSTGLMPYASWDVINSNDGMEIERLHTSNSNI</sequence>
<reference evidence="1" key="1">
    <citation type="journal article" date="2006" name="PLoS Pathog.">
        <title>New perspectives on host-parasite interplay by comparative transcriptomic and proteomic analyses of Schistosoma japonicum.</title>
        <authorList>
            <person name="Liu F."/>
            <person name="Lu J."/>
            <person name="Hu W."/>
            <person name="Wang S.Y."/>
            <person name="Cui S.J."/>
            <person name="Chi M."/>
            <person name="Yan Q."/>
            <person name="Wang X.R."/>
            <person name="Song H.D."/>
            <person name="Xu X.N."/>
            <person name="Wang J.J."/>
            <person name="Zhang X.L."/>
            <person name="Zhang X."/>
            <person name="Wang Z.Q."/>
            <person name="Xue C.L."/>
            <person name="Brindley P.J."/>
            <person name="McManus D.P."/>
            <person name="Yang P.Y."/>
            <person name="Feng Z."/>
            <person name="Chen Z."/>
            <person name="Han Z.G."/>
        </authorList>
    </citation>
    <scope>NUCLEOTIDE SEQUENCE</scope>
</reference>
<proteinExistence type="evidence at transcript level"/>
<protein>
    <submittedName>
        <fullName evidence="1">SJCHGC07122 protein</fullName>
    </submittedName>
</protein>
<evidence type="ECO:0000313" key="1">
    <source>
        <dbReference type="EMBL" id="AAX25197.2"/>
    </source>
</evidence>
<feature type="non-terminal residue" evidence="1">
    <location>
        <position position="219"/>
    </location>
</feature>
<organism evidence="1">
    <name type="scientific">Schistosoma japonicum</name>
    <name type="common">Blood fluke</name>
    <dbReference type="NCBI Taxonomy" id="6182"/>
    <lineage>
        <taxon>Eukaryota</taxon>
        <taxon>Metazoa</taxon>
        <taxon>Spiralia</taxon>
        <taxon>Lophotrochozoa</taxon>
        <taxon>Platyhelminthes</taxon>
        <taxon>Trematoda</taxon>
        <taxon>Digenea</taxon>
        <taxon>Strigeidida</taxon>
        <taxon>Schistosomatoidea</taxon>
        <taxon>Schistosomatidae</taxon>
        <taxon>Schistosoma</taxon>
    </lineage>
</organism>
<dbReference type="EMBL" id="AY809308">
    <property type="protein sequence ID" value="AAX25197.2"/>
    <property type="molecule type" value="mRNA"/>
</dbReference>